<dbReference type="AlphaFoldDB" id="A0A2M8Z376"/>
<proteinExistence type="predicted"/>
<dbReference type="EMBL" id="PGET01000001">
    <property type="protein sequence ID" value="PJJ27891.1"/>
    <property type="molecule type" value="Genomic_DNA"/>
</dbReference>
<dbReference type="RefSeq" id="WP_100304466.1">
    <property type="nucleotide sequence ID" value="NZ_PGET01000001.1"/>
</dbReference>
<organism evidence="1 2">
    <name type="scientific">[Clostridium] celerecrescens 18A</name>
    <dbReference type="NCBI Taxonomy" id="1286362"/>
    <lineage>
        <taxon>Bacteria</taxon>
        <taxon>Bacillati</taxon>
        <taxon>Bacillota</taxon>
        <taxon>Clostridia</taxon>
        <taxon>Lachnospirales</taxon>
        <taxon>Lachnospiraceae</taxon>
        <taxon>Lacrimispora</taxon>
    </lineage>
</organism>
<dbReference type="OrthoDB" id="2061117at2"/>
<protein>
    <submittedName>
        <fullName evidence="1">Uncharacterized protein</fullName>
    </submittedName>
</protein>
<reference evidence="1 2" key="1">
    <citation type="submission" date="2017-11" db="EMBL/GenBank/DDBJ databases">
        <title>Understudied soil microbes with underappreciated capabilities: Untangling the Clostridium saccharolyticum group.</title>
        <authorList>
            <person name="Leschine S."/>
        </authorList>
    </citation>
    <scope>NUCLEOTIDE SEQUENCE [LARGE SCALE GENOMIC DNA]</scope>
    <source>
        <strain evidence="1 2">18A</strain>
    </source>
</reference>
<sequence length="84" mass="9891">MMITKNNLNEILFENQDARLLIERVVSSTQATLYYYHDDEITVEKALEIYNRAMRAEEKDAFSCVTFLDFSREKNKLQYSGNPC</sequence>
<dbReference type="Proteomes" id="UP000231092">
    <property type="component" value="Unassembled WGS sequence"/>
</dbReference>
<evidence type="ECO:0000313" key="2">
    <source>
        <dbReference type="Proteomes" id="UP000231092"/>
    </source>
</evidence>
<gene>
    <name evidence="1" type="ORF">H171_1373</name>
</gene>
<name>A0A2M8Z376_9FIRM</name>
<evidence type="ECO:0000313" key="1">
    <source>
        <dbReference type="EMBL" id="PJJ27891.1"/>
    </source>
</evidence>
<comment type="caution">
    <text evidence="1">The sequence shown here is derived from an EMBL/GenBank/DDBJ whole genome shotgun (WGS) entry which is preliminary data.</text>
</comment>
<accession>A0A2M8Z376</accession>